<keyword evidence="4" id="KW-0671">Queuosine biosynthesis</keyword>
<dbReference type="InterPro" id="IPR036100">
    <property type="entry name" value="QueA_sf"/>
</dbReference>
<keyword evidence="1" id="KW-0963">Cytoplasm</keyword>
<reference evidence="5 6" key="1">
    <citation type="submission" date="2019-11" db="EMBL/GenBank/DDBJ databases">
        <title>Acidiferrimicrobium australis gen. nov., sp. nov., an acidophilic and obligately heterotrophic, member of the Actinobacteria that catalyses dissimilatory oxido- reduction of iron isolated from metal-rich acidic water in Chile.</title>
        <authorList>
            <person name="Gonzalez D."/>
            <person name="Huber K."/>
            <person name="Hedrich S."/>
            <person name="Rojas-Villalobos C."/>
            <person name="Quatrini R."/>
            <person name="Dinamarca M.A."/>
            <person name="Schwarz A."/>
            <person name="Canales C."/>
            <person name="Nancucheo I."/>
        </authorList>
    </citation>
    <scope>NUCLEOTIDE SEQUENCE [LARGE SCALE GENOMIC DNA]</scope>
    <source>
        <strain evidence="5 6">USS-CCA1</strain>
    </source>
</reference>
<comment type="caution">
    <text evidence="5">The sequence shown here is derived from an EMBL/GenBank/DDBJ whole genome shotgun (WGS) entry which is preliminary data.</text>
</comment>
<organism evidence="5 6">
    <name type="scientific">Acidiferrimicrobium australe</name>
    <dbReference type="NCBI Taxonomy" id="2664430"/>
    <lineage>
        <taxon>Bacteria</taxon>
        <taxon>Bacillati</taxon>
        <taxon>Actinomycetota</taxon>
        <taxon>Acidimicrobiia</taxon>
        <taxon>Acidimicrobiales</taxon>
        <taxon>Acidimicrobiaceae</taxon>
        <taxon>Acidiferrimicrobium</taxon>
    </lineage>
</organism>
<accession>A0ABW9QWC5</accession>
<keyword evidence="3" id="KW-0949">S-adenosyl-L-methionine</keyword>
<dbReference type="PANTHER" id="PTHR30307">
    <property type="entry name" value="S-ADENOSYLMETHIONINE:TRNA RIBOSYLTRANSFERASE-ISOMERASE"/>
    <property type="match status" value="1"/>
</dbReference>
<dbReference type="InterPro" id="IPR003699">
    <property type="entry name" value="QueA"/>
</dbReference>
<dbReference type="Pfam" id="PF02547">
    <property type="entry name" value="Queuosine_synth"/>
    <property type="match status" value="1"/>
</dbReference>
<dbReference type="Gene3D" id="2.40.10.240">
    <property type="entry name" value="QueA-like"/>
    <property type="match status" value="1"/>
</dbReference>
<evidence type="ECO:0000256" key="2">
    <source>
        <dbReference type="ARBA" id="ARBA00022679"/>
    </source>
</evidence>
<keyword evidence="6" id="KW-1185">Reference proteome</keyword>
<evidence type="ECO:0000256" key="4">
    <source>
        <dbReference type="ARBA" id="ARBA00022785"/>
    </source>
</evidence>
<feature type="non-terminal residue" evidence="5">
    <location>
        <position position="1"/>
    </location>
</feature>
<proteinExistence type="predicted"/>
<evidence type="ECO:0000313" key="6">
    <source>
        <dbReference type="Proteomes" id="UP000437736"/>
    </source>
</evidence>
<gene>
    <name evidence="5" type="ORF">GHK86_13125</name>
</gene>
<keyword evidence="2" id="KW-0808">Transferase</keyword>
<protein>
    <submittedName>
        <fullName evidence="5">tRNA preQ1(34) S-adenosylmethionine ribosyltransferase-isomerase QueA</fullName>
    </submittedName>
</protein>
<evidence type="ECO:0000313" key="5">
    <source>
        <dbReference type="EMBL" id="MST33656.1"/>
    </source>
</evidence>
<dbReference type="Proteomes" id="UP000437736">
    <property type="component" value="Unassembled WGS sequence"/>
</dbReference>
<dbReference type="InterPro" id="IPR042118">
    <property type="entry name" value="QueA_dom1"/>
</dbReference>
<evidence type="ECO:0000256" key="1">
    <source>
        <dbReference type="ARBA" id="ARBA00022490"/>
    </source>
</evidence>
<dbReference type="InterPro" id="IPR042119">
    <property type="entry name" value="QueA_dom2"/>
</dbReference>
<dbReference type="SUPFAM" id="SSF111337">
    <property type="entry name" value="QueA-like"/>
    <property type="match status" value="1"/>
</dbReference>
<evidence type="ECO:0000256" key="3">
    <source>
        <dbReference type="ARBA" id="ARBA00022691"/>
    </source>
</evidence>
<dbReference type="PANTHER" id="PTHR30307:SF0">
    <property type="entry name" value="S-ADENOSYLMETHIONINE:TRNA RIBOSYLTRANSFERASE-ISOMERASE"/>
    <property type="match status" value="1"/>
</dbReference>
<name>A0ABW9QWC5_9ACTN</name>
<sequence>QPGRRLAPGTPLFAGGPDPVAEVGERLGDGMRAVRLLPAPGQALEALLAGIGTVPLPPYIHTALADPDRYQTVYAERPGSVAAPTAGLHLTDEVLARCRDRGVAVASVDLAVGLGTFRPVTAERVEDHEMHEERYHVPEATLVACAAAQRVVAVGTTVVRALETAAATGRTSGRSDLFIRPGHTWRAVDALLTNFHQPRSTLLLLVEAFVGPRWRDLYALALAEGYRFLSFGDAMLLAGGRGGGRSSGGRSSDGR</sequence>
<dbReference type="EMBL" id="WJHE01000677">
    <property type="protein sequence ID" value="MST33656.1"/>
    <property type="molecule type" value="Genomic_DNA"/>
</dbReference>
<dbReference type="Gene3D" id="3.40.1780.10">
    <property type="entry name" value="QueA-like"/>
    <property type="match status" value="1"/>
</dbReference>